<feature type="region of interest" description="Disordered" evidence="5">
    <location>
        <begin position="277"/>
        <end position="473"/>
    </location>
</feature>
<dbReference type="HOGENOM" id="CLU_498740_0_0_1"/>
<feature type="compositionally biased region" description="Basic residues" evidence="5">
    <location>
        <begin position="334"/>
        <end position="353"/>
    </location>
</feature>
<feature type="active site" description="Proton acceptor" evidence="3">
    <location>
        <position position="98"/>
    </location>
</feature>
<feature type="binding site" evidence="4">
    <location>
        <begin position="27"/>
        <end position="32"/>
    </location>
    <ligand>
        <name>substrate</name>
    </ligand>
</feature>
<feature type="compositionally biased region" description="Polar residues" evidence="5">
    <location>
        <begin position="370"/>
        <end position="390"/>
    </location>
</feature>
<feature type="domain" description="Gamma-glutamylcyclotransferase AIG2-like" evidence="6">
    <location>
        <begin position="27"/>
        <end position="117"/>
    </location>
</feature>
<dbReference type="InterPro" id="IPR017939">
    <property type="entry name" value="G-Glutamylcylcotransferase"/>
</dbReference>
<evidence type="ECO:0000256" key="2">
    <source>
        <dbReference type="ARBA" id="ARBA00023239"/>
    </source>
</evidence>
<dbReference type="InterPro" id="IPR036568">
    <property type="entry name" value="GGCT-like_sf"/>
</dbReference>
<evidence type="ECO:0000256" key="5">
    <source>
        <dbReference type="SAM" id="MobiDB-lite"/>
    </source>
</evidence>
<evidence type="ECO:0000313" key="8">
    <source>
        <dbReference type="Proteomes" id="UP000001056"/>
    </source>
</evidence>
<feature type="compositionally biased region" description="Basic and acidic residues" evidence="5">
    <location>
        <begin position="277"/>
        <end position="300"/>
    </location>
</feature>
<dbReference type="OrthoDB" id="2924818at2759"/>
<dbReference type="RefSeq" id="XP_001229473.1">
    <property type="nucleotide sequence ID" value="XM_001229472.1"/>
</dbReference>
<evidence type="ECO:0000256" key="1">
    <source>
        <dbReference type="ARBA" id="ARBA00012346"/>
    </source>
</evidence>
<sequence>MSAGSQGRGGAVRRRPRAEDSNQVALYFTYGSNLHIAQMADRCPESRFIGKGTLTGYRWQINSRGVANVVETGSHHDKVKGLVFEVTRADVRILDRYEGVRSGAYSRETLNVYVTPNDAHARKRSTDLAARLETYYQGAPRRSGLAGNDTIERVKLPALVYVSLEHNQDGTIRDEYIARMANAMADAKVLGVDSKYIREVMAPLCQPPSEQPGASQPPPTEVFLDVLGLHVPGNSDAPPKGPLLSRGPLLVTGSVPAAAAGDSSNAALELISSRLNRAPDEFPPNKRELESNESAAEKKWPCQSAPVEDSRTGKARAAAKTTDRPTLPRLNGRQPKRRRRRLARAAMVTHRRQLRTDPAVAPKRAAAKNENGTGPRATTNGEGGTTTPANASGAPAKRPAVKADNGTTPRATTNGDGASATATTNGSATAPKKKAAITKTGTDDATATATTNGSATAPKKKAATTKTGTDDATATATTATATTATATTATATTSTATAATNGTATATKTKASTKNETGAGDKPAATGAAATTKTKATKTETTPAQS</sequence>
<dbReference type="EC" id="4.3.2.9" evidence="1"/>
<dbReference type="CDD" id="cd06661">
    <property type="entry name" value="GGCT_like"/>
    <property type="match status" value="1"/>
</dbReference>
<protein>
    <recommendedName>
        <fullName evidence="1">gamma-glutamylcyclotransferase</fullName>
        <ecNumber evidence="1">4.3.2.9</ecNumber>
    </recommendedName>
</protein>
<evidence type="ECO:0000256" key="3">
    <source>
        <dbReference type="PIRSR" id="PIRSR617939-1"/>
    </source>
</evidence>
<evidence type="ECO:0000259" key="6">
    <source>
        <dbReference type="Pfam" id="PF06094"/>
    </source>
</evidence>
<gene>
    <name evidence="7" type="ORF">CHGG_02957</name>
</gene>
<dbReference type="AlphaFoldDB" id="Q2H9Z7"/>
<feature type="region of interest" description="Disordered" evidence="5">
    <location>
        <begin position="497"/>
        <end position="546"/>
    </location>
</feature>
<dbReference type="InterPro" id="IPR009288">
    <property type="entry name" value="AIG2-like_dom"/>
</dbReference>
<evidence type="ECO:0000313" key="7">
    <source>
        <dbReference type="EMBL" id="EAQ91022.1"/>
    </source>
</evidence>
<dbReference type="Proteomes" id="UP000001056">
    <property type="component" value="Unassembled WGS sequence"/>
</dbReference>
<feature type="compositionally biased region" description="Low complexity" evidence="5">
    <location>
        <begin position="411"/>
        <end position="430"/>
    </location>
</feature>
<name>Q2H9Z7_CHAGB</name>
<keyword evidence="8" id="KW-1185">Reference proteome</keyword>
<dbReference type="InParanoid" id="Q2H9Z7"/>
<dbReference type="Gene3D" id="3.10.490.10">
    <property type="entry name" value="Gamma-glutamyl cyclotransferase-like"/>
    <property type="match status" value="1"/>
</dbReference>
<dbReference type="GeneID" id="4389751"/>
<feature type="compositionally biased region" description="Low complexity" evidence="5">
    <location>
        <begin position="437"/>
        <end position="457"/>
    </location>
</feature>
<dbReference type="SUPFAM" id="SSF110857">
    <property type="entry name" value="Gamma-glutamyl cyclotransferase-like"/>
    <property type="match status" value="1"/>
</dbReference>
<dbReference type="EMBL" id="CH408030">
    <property type="protein sequence ID" value="EAQ91022.1"/>
    <property type="molecule type" value="Genomic_DNA"/>
</dbReference>
<dbReference type="STRING" id="306901.Q2H9Z7"/>
<organism evidence="7 8">
    <name type="scientific">Chaetomium globosum (strain ATCC 6205 / CBS 148.51 / DSM 1962 / NBRC 6347 / NRRL 1970)</name>
    <name type="common">Soil fungus</name>
    <dbReference type="NCBI Taxonomy" id="306901"/>
    <lineage>
        <taxon>Eukaryota</taxon>
        <taxon>Fungi</taxon>
        <taxon>Dikarya</taxon>
        <taxon>Ascomycota</taxon>
        <taxon>Pezizomycotina</taxon>
        <taxon>Sordariomycetes</taxon>
        <taxon>Sordariomycetidae</taxon>
        <taxon>Sordariales</taxon>
        <taxon>Chaetomiaceae</taxon>
        <taxon>Chaetomium</taxon>
    </lineage>
</organism>
<accession>Q2H9Z7</accession>
<dbReference type="VEuPathDB" id="FungiDB:CHGG_02957"/>
<dbReference type="PANTHER" id="PTHR12935:SF0">
    <property type="entry name" value="GAMMA-GLUTAMYLCYCLOTRANSFERASE"/>
    <property type="match status" value="1"/>
</dbReference>
<dbReference type="PANTHER" id="PTHR12935">
    <property type="entry name" value="GAMMA-GLUTAMYLCYCLOTRANSFERASE"/>
    <property type="match status" value="1"/>
</dbReference>
<keyword evidence="2" id="KW-0456">Lyase</keyword>
<evidence type="ECO:0000256" key="4">
    <source>
        <dbReference type="PIRSR" id="PIRSR617939-2"/>
    </source>
</evidence>
<dbReference type="GO" id="GO:0003839">
    <property type="term" value="F:gamma-glutamylcyclotransferase activity"/>
    <property type="evidence" value="ECO:0007669"/>
    <property type="project" value="UniProtKB-EC"/>
</dbReference>
<reference evidence="8" key="1">
    <citation type="journal article" date="2015" name="Genome Announc.">
        <title>Draft genome sequence of the cellulolytic fungus Chaetomium globosum.</title>
        <authorList>
            <person name="Cuomo C.A."/>
            <person name="Untereiner W.A."/>
            <person name="Ma L.-J."/>
            <person name="Grabherr M."/>
            <person name="Birren B.W."/>
        </authorList>
    </citation>
    <scope>NUCLEOTIDE SEQUENCE [LARGE SCALE GENOMIC DNA]</scope>
    <source>
        <strain evidence="8">ATCC 6205 / CBS 148.51 / DSM 1962 / NBRC 6347 / NRRL 1970</strain>
    </source>
</reference>
<dbReference type="InterPro" id="IPR013024">
    <property type="entry name" value="GGCT-like"/>
</dbReference>
<proteinExistence type="predicted"/>
<dbReference type="Pfam" id="PF06094">
    <property type="entry name" value="GGACT"/>
    <property type="match status" value="1"/>
</dbReference>
<dbReference type="eggNOG" id="ENOG502S3WQ">
    <property type="taxonomic scope" value="Eukaryota"/>
</dbReference>
<feature type="compositionally biased region" description="Low complexity" evidence="5">
    <location>
        <begin position="464"/>
        <end position="473"/>
    </location>
</feature>